<proteinExistence type="predicted"/>
<dbReference type="Proteomes" id="UP001148662">
    <property type="component" value="Unassembled WGS sequence"/>
</dbReference>
<accession>A0ACC1SB16</accession>
<reference evidence="1" key="1">
    <citation type="submission" date="2022-07" db="EMBL/GenBank/DDBJ databases">
        <title>Genome Sequence of Phlebia brevispora.</title>
        <authorList>
            <person name="Buettner E."/>
        </authorList>
    </citation>
    <scope>NUCLEOTIDE SEQUENCE</scope>
    <source>
        <strain evidence="1">MPL23</strain>
    </source>
</reference>
<organism evidence="1 2">
    <name type="scientific">Phlebia brevispora</name>
    <dbReference type="NCBI Taxonomy" id="194682"/>
    <lineage>
        <taxon>Eukaryota</taxon>
        <taxon>Fungi</taxon>
        <taxon>Dikarya</taxon>
        <taxon>Basidiomycota</taxon>
        <taxon>Agaricomycotina</taxon>
        <taxon>Agaricomycetes</taxon>
        <taxon>Polyporales</taxon>
        <taxon>Meruliaceae</taxon>
        <taxon>Phlebia</taxon>
    </lineage>
</organism>
<dbReference type="EMBL" id="JANHOG010001518">
    <property type="protein sequence ID" value="KAJ3535766.1"/>
    <property type="molecule type" value="Genomic_DNA"/>
</dbReference>
<evidence type="ECO:0000313" key="1">
    <source>
        <dbReference type="EMBL" id="KAJ3535766.1"/>
    </source>
</evidence>
<sequence length="1091" mass="122785">MDLSSENNIDRSHFPAVKRQRTSYTSPPSGNSVSTAFVFEDGGAHKPSSPLRSTTELPPVMASGKRTKPVNGRRRFIADLEEAAATCDDGLEFQGFRMKDTSEYPNSHYFICFAQDEEVPTYILNVIDTIADQGARPIDDILKTILTLLAKKVAANGKGVYDSDVEVDEEDYEDLDVDMSDDEHYDEHLGIANTGRDNQSKLQSSFLTRDFVEIVAAEYHPGVVRFGVNDRIISVSIPAFSLADTIDPRALMAWDPRLLSTTRHLTLLITGLRGVYPVIQGDGKLKHQFAASGAKPRFKIGLSKDYKPSKEQVMELIRSYSHHDKPAPVQQRRPATPIFDSSDEEDEYDAPDFHAAYRTAEPEMQLDETAPEEDRDFIPFSLSSSLEPLLNDRFFDILLCRVKYNLGWAGAEVLVNEIHRLQKDADTALQDSGVSQKVQYADSEEEGLLASYRLPDDPLNAPDRMADHINLPLVAFSYLLRRLALCSRFCLVCYDRVQTEVLKPYVCENKLCTYQYYNLNRGPSLEYEICTRPQTVDLLVSLTYVAAMEGTLDDFPDGMNLSVPLPWDPEGGLIDFDPLPHQHKQQVVASLLAFLPSVEDMKRYLESKHGRGINPMLRACDPNVPAAAWSVLRWCIASCTAHLEELTAEEDRVGNVGSEWTQFRFTVGAPNAEAQFAAEQEKARAKDGNARIYPSLYAFHGSPVKNWHSIIRHGLWYKTIAHGRAYGDGVYFAKDGNVSMTGYTGMTVTSWPKTALYISSCVALAEIVNLPNEFRSTTPFFVVPQTHWIVCRYLLVKTLPLIDPPPNQRQPVQVPQVTLDPKHPLTIGPKSITIPNPAYLLSLVLQQRQTEYMEHTYDEDDQTVLCAQNTAIAAPPPYAPPAEPDWEHDPEWVRSCVGHIFAAPTDAMHSATATLQRELATLLKEQEKARNLRELGWYMPPDFITDNLFQWIVELHSFEKNLPIAQDLEFRKVNSLVFEIRFPYNYPLSPPFFRILKPRFLPFIHGGGGHVTGGGSMCMDLLTADGWLPSYSISAVLLQIKLAISNLDPRPARLAQNWDHPYTIPEALEGYKRAARTHGWRIPTTLDRLFT</sequence>
<keyword evidence="2" id="KW-1185">Reference proteome</keyword>
<name>A0ACC1SB16_9APHY</name>
<protein>
    <submittedName>
        <fullName evidence="1">Uncharacterized protein</fullName>
    </submittedName>
</protein>
<gene>
    <name evidence="1" type="ORF">NM688_g6931</name>
</gene>
<comment type="caution">
    <text evidence="1">The sequence shown here is derived from an EMBL/GenBank/DDBJ whole genome shotgun (WGS) entry which is preliminary data.</text>
</comment>
<evidence type="ECO:0000313" key="2">
    <source>
        <dbReference type="Proteomes" id="UP001148662"/>
    </source>
</evidence>